<dbReference type="Gene3D" id="1.10.10.10">
    <property type="entry name" value="Winged helix-like DNA-binding domain superfamily/Winged helix DNA-binding domain"/>
    <property type="match status" value="1"/>
</dbReference>
<dbReference type="InterPro" id="IPR036390">
    <property type="entry name" value="WH_DNA-bd_sf"/>
</dbReference>
<dbReference type="SUPFAM" id="SSF46785">
    <property type="entry name" value="Winged helix' DNA-binding domain"/>
    <property type="match status" value="1"/>
</dbReference>
<dbReference type="Proteomes" id="UP001500979">
    <property type="component" value="Unassembled WGS sequence"/>
</dbReference>
<comment type="similarity">
    <text evidence="1">Belongs to the LysR transcriptional regulatory family.</text>
</comment>
<protein>
    <submittedName>
        <fullName evidence="6">LysR family transcriptional regulator</fullName>
    </submittedName>
</protein>
<comment type="caution">
    <text evidence="6">The sequence shown here is derived from an EMBL/GenBank/DDBJ whole genome shotgun (WGS) entry which is preliminary data.</text>
</comment>
<dbReference type="CDD" id="cd08414">
    <property type="entry name" value="PBP2_LTTR_aromatics_like"/>
    <property type="match status" value="1"/>
</dbReference>
<evidence type="ECO:0000256" key="4">
    <source>
        <dbReference type="ARBA" id="ARBA00023163"/>
    </source>
</evidence>
<evidence type="ECO:0000256" key="1">
    <source>
        <dbReference type="ARBA" id="ARBA00009437"/>
    </source>
</evidence>
<dbReference type="InterPro" id="IPR000847">
    <property type="entry name" value="LysR_HTH_N"/>
</dbReference>
<dbReference type="PROSITE" id="PS50931">
    <property type="entry name" value="HTH_LYSR"/>
    <property type="match status" value="1"/>
</dbReference>
<dbReference type="InterPro" id="IPR036388">
    <property type="entry name" value="WH-like_DNA-bd_sf"/>
</dbReference>
<dbReference type="PANTHER" id="PTHR30346">
    <property type="entry name" value="TRANSCRIPTIONAL DUAL REGULATOR HCAR-RELATED"/>
    <property type="match status" value="1"/>
</dbReference>
<gene>
    <name evidence="6" type="ORF">GCM10010470_07780</name>
</gene>
<evidence type="ECO:0000313" key="6">
    <source>
        <dbReference type="EMBL" id="GAA2777203.1"/>
    </source>
</evidence>
<proteinExistence type="inferred from homology"/>
<feature type="domain" description="HTH lysR-type" evidence="5">
    <location>
        <begin position="3"/>
        <end position="60"/>
    </location>
</feature>
<organism evidence="6 7">
    <name type="scientific">Saccharopolyspora taberi</name>
    <dbReference type="NCBI Taxonomy" id="60895"/>
    <lineage>
        <taxon>Bacteria</taxon>
        <taxon>Bacillati</taxon>
        <taxon>Actinomycetota</taxon>
        <taxon>Actinomycetes</taxon>
        <taxon>Pseudonocardiales</taxon>
        <taxon>Pseudonocardiaceae</taxon>
        <taxon>Saccharopolyspora</taxon>
    </lineage>
</organism>
<keyword evidence="3" id="KW-0238">DNA-binding</keyword>
<keyword evidence="7" id="KW-1185">Reference proteome</keyword>
<sequence length="315" mass="34238">MALDIRHLRMICAVAETGSITRAAARIGLTQPALSTHLRSIEKTMGDALFVRSSTGMSPTPFGQRIIDRARIVLSEADALFTDLPIAARNSLRFGCAHLACVATVADRVQNALPERDITLHIESSAAVLADSLARGRFDAALVGTMEGFDVPIERPVTTRVLVPRYPIFVAIAAGHRLAGEHRVRLTDLRDESWIGPPGADDGSLAALRTACRAAGFEPRVRFEAPSGGGQELIAGGHGIRLVEPTWPAPPGTAVRPLDGDPLIARLTVAWRQDRLSREQAADLYRELTCAYLAHVTDNPLFHQWWQEHPEVHPA</sequence>
<keyword evidence="2" id="KW-0805">Transcription regulation</keyword>
<name>A0ABN3V3Q3_9PSEU</name>
<dbReference type="EMBL" id="BAAAUX010000003">
    <property type="protein sequence ID" value="GAA2777203.1"/>
    <property type="molecule type" value="Genomic_DNA"/>
</dbReference>
<dbReference type="Pfam" id="PF03466">
    <property type="entry name" value="LysR_substrate"/>
    <property type="match status" value="1"/>
</dbReference>
<dbReference type="SUPFAM" id="SSF53850">
    <property type="entry name" value="Periplasmic binding protein-like II"/>
    <property type="match status" value="1"/>
</dbReference>
<dbReference type="PANTHER" id="PTHR30346:SF30">
    <property type="entry name" value="SMALL NEUTRAL PROTEASE REGULATORY PROTEIN"/>
    <property type="match status" value="1"/>
</dbReference>
<evidence type="ECO:0000256" key="2">
    <source>
        <dbReference type="ARBA" id="ARBA00023015"/>
    </source>
</evidence>
<accession>A0ABN3V3Q3</accession>
<evidence type="ECO:0000259" key="5">
    <source>
        <dbReference type="PROSITE" id="PS50931"/>
    </source>
</evidence>
<dbReference type="InterPro" id="IPR005119">
    <property type="entry name" value="LysR_subst-bd"/>
</dbReference>
<reference evidence="6 7" key="1">
    <citation type="journal article" date="2019" name="Int. J. Syst. Evol. Microbiol.">
        <title>The Global Catalogue of Microorganisms (GCM) 10K type strain sequencing project: providing services to taxonomists for standard genome sequencing and annotation.</title>
        <authorList>
            <consortium name="The Broad Institute Genomics Platform"/>
            <consortium name="The Broad Institute Genome Sequencing Center for Infectious Disease"/>
            <person name="Wu L."/>
            <person name="Ma J."/>
        </authorList>
    </citation>
    <scope>NUCLEOTIDE SEQUENCE [LARGE SCALE GENOMIC DNA]</scope>
    <source>
        <strain evidence="6 7">JCM 9383</strain>
    </source>
</reference>
<dbReference type="RefSeq" id="WP_344677955.1">
    <property type="nucleotide sequence ID" value="NZ_BAAAUX010000003.1"/>
</dbReference>
<keyword evidence="4" id="KW-0804">Transcription</keyword>
<evidence type="ECO:0000256" key="3">
    <source>
        <dbReference type="ARBA" id="ARBA00023125"/>
    </source>
</evidence>
<dbReference type="Gene3D" id="3.40.190.10">
    <property type="entry name" value="Periplasmic binding protein-like II"/>
    <property type="match status" value="2"/>
</dbReference>
<evidence type="ECO:0000313" key="7">
    <source>
        <dbReference type="Proteomes" id="UP001500979"/>
    </source>
</evidence>
<dbReference type="Pfam" id="PF00126">
    <property type="entry name" value="HTH_1"/>
    <property type="match status" value="1"/>
</dbReference>
<dbReference type="PRINTS" id="PR00039">
    <property type="entry name" value="HTHLYSR"/>
</dbReference>